<name>A0ABR1SFH9_9PEZI</name>
<accession>A0ABR1SFH9</accession>
<evidence type="ECO:0000256" key="5">
    <source>
        <dbReference type="SAM" id="Phobius"/>
    </source>
</evidence>
<keyword evidence="4 5" id="KW-0472">Membrane</keyword>
<feature type="transmembrane region" description="Helical" evidence="5">
    <location>
        <begin position="69"/>
        <end position="88"/>
    </location>
</feature>
<evidence type="ECO:0000256" key="1">
    <source>
        <dbReference type="ARBA" id="ARBA00004141"/>
    </source>
</evidence>
<feature type="transmembrane region" description="Helical" evidence="5">
    <location>
        <begin position="244"/>
        <end position="270"/>
    </location>
</feature>
<evidence type="ECO:0000313" key="7">
    <source>
        <dbReference type="Proteomes" id="UP001396898"/>
    </source>
</evidence>
<dbReference type="PANTHER" id="PTHR31465:SF7">
    <property type="entry name" value="SPHINGOID LONG-CHAIN BASE TRANSPORTER RSB1"/>
    <property type="match status" value="1"/>
</dbReference>
<comment type="subcellular location">
    <subcellularLocation>
        <location evidence="1">Membrane</location>
        <topology evidence="1">Multi-pass membrane protein</topology>
    </subcellularLocation>
</comment>
<evidence type="ECO:0000256" key="3">
    <source>
        <dbReference type="ARBA" id="ARBA00022989"/>
    </source>
</evidence>
<gene>
    <name evidence="6" type="ORF">PG991_002483</name>
</gene>
<evidence type="ECO:0000256" key="2">
    <source>
        <dbReference type="ARBA" id="ARBA00022692"/>
    </source>
</evidence>
<feature type="transmembrane region" description="Helical" evidence="5">
    <location>
        <begin position="208"/>
        <end position="229"/>
    </location>
</feature>
<keyword evidence="2 5" id="KW-0812">Transmembrane</keyword>
<dbReference type="InterPro" id="IPR007568">
    <property type="entry name" value="RTA1"/>
</dbReference>
<feature type="transmembrane region" description="Helical" evidence="5">
    <location>
        <begin position="150"/>
        <end position="173"/>
    </location>
</feature>
<feature type="transmembrane region" description="Helical" evidence="5">
    <location>
        <begin position="12"/>
        <end position="31"/>
    </location>
</feature>
<dbReference type="Proteomes" id="UP001396898">
    <property type="component" value="Unassembled WGS sequence"/>
</dbReference>
<sequence>MPSQTLNQAVSALILIVFVSSLLGCLCFALLLRQWTKFTIPLALTCVFEIIGYAVRFSSIAGSWRAPSVVVVTIFLTIAPSFVSMAMYTTIEKTLQIIGKEHSLIHPGWYVYLIWLDLAGLALQLVGLGLALSSISSTASLGPNANQGGVVVGVGIGLHAVTLAVFMVLFAVVMCQAFSTYRKYGNRTTNMDLESEYSARALTRRFKGYLIVVTLAVVCLLVRDLYWAIGLTQSFTKANVGEPIFALLDGFLVTEAVLGLVVFHPAWVLVDGYKPDPKQQGKEVIGLGFYSNNFI</sequence>
<evidence type="ECO:0000313" key="6">
    <source>
        <dbReference type="EMBL" id="KAK8033085.1"/>
    </source>
</evidence>
<keyword evidence="7" id="KW-1185">Reference proteome</keyword>
<protein>
    <submittedName>
        <fullName evidence="6">RTA1 domain protein</fullName>
    </submittedName>
</protein>
<dbReference type="PANTHER" id="PTHR31465">
    <property type="entry name" value="PROTEIN RTA1-RELATED"/>
    <property type="match status" value="1"/>
</dbReference>
<comment type="caution">
    <text evidence="6">The sequence shown here is derived from an EMBL/GenBank/DDBJ whole genome shotgun (WGS) entry which is preliminary data.</text>
</comment>
<organism evidence="6 7">
    <name type="scientific">Apiospora marii</name>
    <dbReference type="NCBI Taxonomy" id="335849"/>
    <lineage>
        <taxon>Eukaryota</taxon>
        <taxon>Fungi</taxon>
        <taxon>Dikarya</taxon>
        <taxon>Ascomycota</taxon>
        <taxon>Pezizomycotina</taxon>
        <taxon>Sordariomycetes</taxon>
        <taxon>Xylariomycetidae</taxon>
        <taxon>Amphisphaeriales</taxon>
        <taxon>Apiosporaceae</taxon>
        <taxon>Apiospora</taxon>
    </lineage>
</organism>
<reference evidence="6 7" key="1">
    <citation type="submission" date="2023-01" db="EMBL/GenBank/DDBJ databases">
        <title>Analysis of 21 Apiospora genomes using comparative genomics revels a genus with tremendous synthesis potential of carbohydrate active enzymes and secondary metabolites.</title>
        <authorList>
            <person name="Sorensen T."/>
        </authorList>
    </citation>
    <scope>NUCLEOTIDE SEQUENCE [LARGE SCALE GENOMIC DNA]</scope>
    <source>
        <strain evidence="6 7">CBS 20057</strain>
    </source>
</reference>
<proteinExistence type="predicted"/>
<evidence type="ECO:0000256" key="4">
    <source>
        <dbReference type="ARBA" id="ARBA00023136"/>
    </source>
</evidence>
<feature type="transmembrane region" description="Helical" evidence="5">
    <location>
        <begin position="38"/>
        <end position="57"/>
    </location>
</feature>
<dbReference type="Pfam" id="PF04479">
    <property type="entry name" value="RTA1"/>
    <property type="match status" value="1"/>
</dbReference>
<keyword evidence="3 5" id="KW-1133">Transmembrane helix</keyword>
<feature type="transmembrane region" description="Helical" evidence="5">
    <location>
        <begin position="109"/>
        <end position="130"/>
    </location>
</feature>
<dbReference type="EMBL" id="JAQQWI010000006">
    <property type="protein sequence ID" value="KAK8033085.1"/>
    <property type="molecule type" value="Genomic_DNA"/>
</dbReference>